<dbReference type="InterPro" id="IPR028096">
    <property type="entry name" value="EfeO_Cupredoxin"/>
</dbReference>
<keyword evidence="5" id="KW-1185">Reference proteome</keyword>
<feature type="compositionally biased region" description="Low complexity" evidence="1">
    <location>
        <begin position="32"/>
        <end position="49"/>
    </location>
</feature>
<protein>
    <submittedName>
        <fullName evidence="4">Cupredoxin domain-containing protein</fullName>
    </submittedName>
</protein>
<proteinExistence type="predicted"/>
<dbReference type="PROSITE" id="PS51257">
    <property type="entry name" value="PROKAR_LIPOPROTEIN"/>
    <property type="match status" value="1"/>
</dbReference>
<dbReference type="Proteomes" id="UP001165378">
    <property type="component" value="Unassembled WGS sequence"/>
</dbReference>
<feature type="region of interest" description="Disordered" evidence="1">
    <location>
        <begin position="32"/>
        <end position="57"/>
    </location>
</feature>
<evidence type="ECO:0000256" key="2">
    <source>
        <dbReference type="SAM" id="SignalP"/>
    </source>
</evidence>
<gene>
    <name evidence="4" type="ORF">LZ495_40765</name>
</gene>
<reference evidence="4" key="1">
    <citation type="submission" date="2022-01" db="EMBL/GenBank/DDBJ databases">
        <title>Genome-Based Taxonomic Classification of the Phylum Actinobacteria.</title>
        <authorList>
            <person name="Gao Y."/>
        </authorList>
    </citation>
    <scope>NUCLEOTIDE SEQUENCE</scope>
    <source>
        <strain evidence="4">KLBMP 8922</strain>
    </source>
</reference>
<feature type="chain" id="PRO_5041387358" evidence="2">
    <location>
        <begin position="25"/>
        <end position="140"/>
    </location>
</feature>
<accession>A0AA41U516</accession>
<feature type="domain" description="EfeO-type cupredoxin-like" evidence="3">
    <location>
        <begin position="55"/>
        <end position="139"/>
    </location>
</feature>
<dbReference type="PANTHER" id="PTHR36507:SF1">
    <property type="entry name" value="BLL1555 PROTEIN"/>
    <property type="match status" value="1"/>
</dbReference>
<feature type="signal peptide" evidence="2">
    <location>
        <begin position="1"/>
        <end position="24"/>
    </location>
</feature>
<evidence type="ECO:0000313" key="5">
    <source>
        <dbReference type="Proteomes" id="UP001165378"/>
    </source>
</evidence>
<name>A0AA41U516_9ACTN</name>
<dbReference type="Gene3D" id="2.60.40.420">
    <property type="entry name" value="Cupredoxins - blue copper proteins"/>
    <property type="match status" value="1"/>
</dbReference>
<dbReference type="InterPro" id="IPR008972">
    <property type="entry name" value="Cupredoxin"/>
</dbReference>
<evidence type="ECO:0000256" key="1">
    <source>
        <dbReference type="SAM" id="MobiDB-lite"/>
    </source>
</evidence>
<sequence>MYRHPRALRRGAVLASLPLLFLLAGCGGSSSSGDSTSTLAPPPSSAAGPAPGGGETATTTTVTIKSFAFAPAAFTVAPGATVTVVNQDDAAHTLTANDKAFDTGTLAAGATGTFTAPTTPGTYPFLCTLHQFMTGTLTVR</sequence>
<organism evidence="4 5">
    <name type="scientific">Yinghuangia soli</name>
    <dbReference type="NCBI Taxonomy" id="2908204"/>
    <lineage>
        <taxon>Bacteria</taxon>
        <taxon>Bacillati</taxon>
        <taxon>Actinomycetota</taxon>
        <taxon>Actinomycetes</taxon>
        <taxon>Kitasatosporales</taxon>
        <taxon>Streptomycetaceae</taxon>
        <taxon>Yinghuangia</taxon>
    </lineage>
</organism>
<dbReference type="AlphaFoldDB" id="A0AA41U516"/>
<comment type="caution">
    <text evidence="4">The sequence shown here is derived from an EMBL/GenBank/DDBJ whole genome shotgun (WGS) entry which is preliminary data.</text>
</comment>
<dbReference type="InterPro" id="IPR052721">
    <property type="entry name" value="ET_Amicyanin"/>
</dbReference>
<dbReference type="Pfam" id="PF13473">
    <property type="entry name" value="Cupredoxin_1"/>
    <property type="match status" value="1"/>
</dbReference>
<dbReference type="EMBL" id="JAKFHA010000051">
    <property type="protein sequence ID" value="MCF2533520.1"/>
    <property type="molecule type" value="Genomic_DNA"/>
</dbReference>
<dbReference type="SUPFAM" id="SSF49503">
    <property type="entry name" value="Cupredoxins"/>
    <property type="match status" value="1"/>
</dbReference>
<keyword evidence="2" id="KW-0732">Signal</keyword>
<evidence type="ECO:0000259" key="3">
    <source>
        <dbReference type="Pfam" id="PF13473"/>
    </source>
</evidence>
<dbReference type="RefSeq" id="WP_235058294.1">
    <property type="nucleotide sequence ID" value="NZ_JAKFHA010000051.1"/>
</dbReference>
<evidence type="ECO:0000313" key="4">
    <source>
        <dbReference type="EMBL" id="MCF2533520.1"/>
    </source>
</evidence>
<dbReference type="PANTHER" id="PTHR36507">
    <property type="entry name" value="BLL1555 PROTEIN"/>
    <property type="match status" value="1"/>
</dbReference>